<protein>
    <submittedName>
        <fullName evidence="1">Uncharacterized protein</fullName>
    </submittedName>
</protein>
<gene>
    <name evidence="1" type="ORF">M9H77_31207</name>
</gene>
<name>A0ACC0A190_CATRO</name>
<reference evidence="2" key="1">
    <citation type="journal article" date="2023" name="Nat. Plants">
        <title>Single-cell RNA sequencing provides a high-resolution roadmap for understanding the multicellular compartmentation of specialized metabolism.</title>
        <authorList>
            <person name="Sun S."/>
            <person name="Shen X."/>
            <person name="Li Y."/>
            <person name="Li Y."/>
            <person name="Wang S."/>
            <person name="Li R."/>
            <person name="Zhang H."/>
            <person name="Shen G."/>
            <person name="Guo B."/>
            <person name="Wei J."/>
            <person name="Xu J."/>
            <person name="St-Pierre B."/>
            <person name="Chen S."/>
            <person name="Sun C."/>
        </authorList>
    </citation>
    <scope>NUCLEOTIDE SEQUENCE [LARGE SCALE GENOMIC DNA]</scope>
</reference>
<evidence type="ECO:0000313" key="2">
    <source>
        <dbReference type="Proteomes" id="UP001060085"/>
    </source>
</evidence>
<proteinExistence type="predicted"/>
<organism evidence="1 2">
    <name type="scientific">Catharanthus roseus</name>
    <name type="common">Madagascar periwinkle</name>
    <name type="synonym">Vinca rosea</name>
    <dbReference type="NCBI Taxonomy" id="4058"/>
    <lineage>
        <taxon>Eukaryota</taxon>
        <taxon>Viridiplantae</taxon>
        <taxon>Streptophyta</taxon>
        <taxon>Embryophyta</taxon>
        <taxon>Tracheophyta</taxon>
        <taxon>Spermatophyta</taxon>
        <taxon>Magnoliopsida</taxon>
        <taxon>eudicotyledons</taxon>
        <taxon>Gunneridae</taxon>
        <taxon>Pentapetalae</taxon>
        <taxon>asterids</taxon>
        <taxon>lamiids</taxon>
        <taxon>Gentianales</taxon>
        <taxon>Apocynaceae</taxon>
        <taxon>Rauvolfioideae</taxon>
        <taxon>Vinceae</taxon>
        <taxon>Catharanthinae</taxon>
        <taxon>Catharanthus</taxon>
    </lineage>
</organism>
<accession>A0ACC0A190</accession>
<keyword evidence="2" id="KW-1185">Reference proteome</keyword>
<evidence type="ECO:0000313" key="1">
    <source>
        <dbReference type="EMBL" id="KAI5654020.1"/>
    </source>
</evidence>
<sequence>MRCQYYNHVGMKNYRREYEEYHEGYDYGAHTHEGCNFGVDGRNDCDERWRYLRSMNAFYGNGSHRDESMAERRLIDSGDIVGRERDRKNDHFTFLNSLGTYRGTRYFIEFNSISCAIPSVPDYDFNIATYVSCVESSPTCLNHNINKRKETYHGVRRPRQKYWRKTNLILWRFDKEFFFKPISLLPCVFLQRVTFTVLYLSMPPLLMLPASCGYLKKWIQGRTLQRRGRLYDLGCTINRRAIARSGHKSHG</sequence>
<dbReference type="EMBL" id="CM044707">
    <property type="protein sequence ID" value="KAI5654020.1"/>
    <property type="molecule type" value="Genomic_DNA"/>
</dbReference>
<dbReference type="Proteomes" id="UP001060085">
    <property type="component" value="Linkage Group LG07"/>
</dbReference>
<comment type="caution">
    <text evidence="1">The sequence shown here is derived from an EMBL/GenBank/DDBJ whole genome shotgun (WGS) entry which is preliminary data.</text>
</comment>